<dbReference type="Gene3D" id="3.40.50.1000">
    <property type="entry name" value="HAD superfamily/HAD-like"/>
    <property type="match status" value="1"/>
</dbReference>
<evidence type="ECO:0000256" key="1">
    <source>
        <dbReference type="ARBA" id="ARBA00006171"/>
    </source>
</evidence>
<evidence type="ECO:0000256" key="4">
    <source>
        <dbReference type="SAM" id="MobiDB-lite"/>
    </source>
</evidence>
<comment type="similarity">
    <text evidence="1">Belongs to the HAD-like hydrolase superfamily. CbbY/CbbZ/Gph/YieH family.</text>
</comment>
<evidence type="ECO:0000256" key="3">
    <source>
        <dbReference type="ARBA" id="ARBA00022842"/>
    </source>
</evidence>
<evidence type="ECO:0000256" key="2">
    <source>
        <dbReference type="ARBA" id="ARBA00022723"/>
    </source>
</evidence>
<keyword evidence="3" id="KW-0460">Magnesium</keyword>
<dbReference type="EMBL" id="JAAGLU010000017">
    <property type="protein sequence ID" value="NEC88392.1"/>
    <property type="molecule type" value="Genomic_DNA"/>
</dbReference>
<dbReference type="GO" id="GO:0016787">
    <property type="term" value="F:hydrolase activity"/>
    <property type="evidence" value="ECO:0007669"/>
    <property type="project" value="UniProtKB-KW"/>
</dbReference>
<feature type="region of interest" description="Disordered" evidence="4">
    <location>
        <begin position="1"/>
        <end position="26"/>
    </location>
</feature>
<dbReference type="InterPro" id="IPR051600">
    <property type="entry name" value="Beta-PGM-like"/>
</dbReference>
<dbReference type="InterPro" id="IPR023214">
    <property type="entry name" value="HAD_sf"/>
</dbReference>
<comment type="caution">
    <text evidence="5">The sequence shown here is derived from an EMBL/GenBank/DDBJ whole genome shotgun (WGS) entry which is preliminary data.</text>
</comment>
<sequence>MRRLQRHRRAGRRLTRPDRPRSRLQGRIFGADQVDRPKPAPDLFLHAARRLGVDPRACRVVEDGARGVASVRAAGVKVFGLATLTPRTWLVAAHRVLGSMGESRELIPALLPGRLLEEARR</sequence>
<protein>
    <submittedName>
        <fullName evidence="5">HAD-IA family hydrolase</fullName>
    </submittedName>
</protein>
<dbReference type="PANTHER" id="PTHR46193">
    <property type="entry name" value="6-PHOSPHOGLUCONATE PHOSPHATASE"/>
    <property type="match status" value="1"/>
</dbReference>
<dbReference type="InterPro" id="IPR036412">
    <property type="entry name" value="HAD-like_sf"/>
</dbReference>
<organism evidence="5">
    <name type="scientific">Streptomyces sp. SID12501</name>
    <dbReference type="NCBI Taxonomy" id="2706042"/>
    <lineage>
        <taxon>Bacteria</taxon>
        <taxon>Bacillati</taxon>
        <taxon>Actinomycetota</taxon>
        <taxon>Actinomycetes</taxon>
        <taxon>Kitasatosporales</taxon>
        <taxon>Streptomycetaceae</taxon>
        <taxon>Streptomyces</taxon>
    </lineage>
</organism>
<dbReference type="NCBIfam" id="TIGR01509">
    <property type="entry name" value="HAD-SF-IA-v3"/>
    <property type="match status" value="1"/>
</dbReference>
<dbReference type="InterPro" id="IPR006439">
    <property type="entry name" value="HAD-SF_hydro_IA"/>
</dbReference>
<dbReference type="PANTHER" id="PTHR46193:SF10">
    <property type="entry name" value="6-PHOSPHOGLUCONATE PHOSPHATASE"/>
    <property type="match status" value="1"/>
</dbReference>
<accession>A0A6B3BVR9</accession>
<dbReference type="SUPFAM" id="SSF56784">
    <property type="entry name" value="HAD-like"/>
    <property type="match status" value="1"/>
</dbReference>
<dbReference type="Pfam" id="PF00702">
    <property type="entry name" value="Hydrolase"/>
    <property type="match status" value="1"/>
</dbReference>
<dbReference type="AlphaFoldDB" id="A0A6B3BVR9"/>
<evidence type="ECO:0000313" key="5">
    <source>
        <dbReference type="EMBL" id="NEC88392.1"/>
    </source>
</evidence>
<name>A0A6B3BVR9_9ACTN</name>
<gene>
    <name evidence="5" type="ORF">G3I71_21760</name>
</gene>
<proteinExistence type="inferred from homology"/>
<dbReference type="GO" id="GO:0046872">
    <property type="term" value="F:metal ion binding"/>
    <property type="evidence" value="ECO:0007669"/>
    <property type="project" value="UniProtKB-KW"/>
</dbReference>
<reference evidence="5" key="1">
    <citation type="submission" date="2020-01" db="EMBL/GenBank/DDBJ databases">
        <title>Insect and environment-associated Actinomycetes.</title>
        <authorList>
            <person name="Currrie C."/>
            <person name="Chevrette M."/>
            <person name="Carlson C."/>
            <person name="Stubbendieck R."/>
            <person name="Wendt-Pienkowski E."/>
        </authorList>
    </citation>
    <scope>NUCLEOTIDE SEQUENCE</scope>
    <source>
        <strain evidence="5">SID12501</strain>
    </source>
</reference>
<feature type="compositionally biased region" description="Basic residues" evidence="4">
    <location>
        <begin position="1"/>
        <end position="14"/>
    </location>
</feature>
<keyword evidence="2" id="KW-0479">Metal-binding</keyword>
<keyword evidence="5" id="KW-0378">Hydrolase</keyword>